<dbReference type="GO" id="GO:0003964">
    <property type="term" value="F:RNA-directed DNA polymerase activity"/>
    <property type="evidence" value="ECO:0007669"/>
    <property type="project" value="UniProtKB-KW"/>
</dbReference>
<dbReference type="Pfam" id="PF00075">
    <property type="entry name" value="RNase_H"/>
    <property type="match status" value="1"/>
</dbReference>
<keyword evidence="1" id="KW-0808">Transferase</keyword>
<dbReference type="PROSITE" id="PS50879">
    <property type="entry name" value="RNASE_H_1"/>
    <property type="match status" value="1"/>
</dbReference>
<name>A0AA40HJ69_CNENI</name>
<dbReference type="CDD" id="cd09273">
    <property type="entry name" value="RNase_HI_RT_Bel"/>
    <property type="match status" value="1"/>
</dbReference>
<dbReference type="InterPro" id="IPR041588">
    <property type="entry name" value="Integrase_H2C2"/>
</dbReference>
<dbReference type="GO" id="GO:0004523">
    <property type="term" value="F:RNA-DNA hybrid ribonuclease activity"/>
    <property type="evidence" value="ECO:0007669"/>
    <property type="project" value="InterPro"/>
</dbReference>
<dbReference type="InterPro" id="IPR001584">
    <property type="entry name" value="Integrase_cat-core"/>
</dbReference>
<proteinExistence type="predicted"/>
<evidence type="ECO:0000259" key="8">
    <source>
        <dbReference type="PROSITE" id="PS50879"/>
    </source>
</evidence>
<dbReference type="GO" id="GO:0003676">
    <property type="term" value="F:nucleic acid binding"/>
    <property type="evidence" value="ECO:0007669"/>
    <property type="project" value="InterPro"/>
</dbReference>
<feature type="domain" description="Integrase catalytic" evidence="9">
    <location>
        <begin position="376"/>
        <end position="466"/>
    </location>
</feature>
<dbReference type="Pfam" id="PF17921">
    <property type="entry name" value="Integrase_H2C2"/>
    <property type="match status" value="1"/>
</dbReference>
<reference evidence="10" key="1">
    <citation type="submission" date="2023-06" db="EMBL/GenBank/DDBJ databases">
        <title>Reference genome for the Northern bat (Eptesicus nilssonii), a most northern bat species.</title>
        <authorList>
            <person name="Laine V.N."/>
            <person name="Pulliainen A.T."/>
            <person name="Lilley T.M."/>
        </authorList>
    </citation>
    <scope>NUCLEOTIDE SEQUENCE</scope>
    <source>
        <strain evidence="10">BLF_Eptnil</strain>
        <tissue evidence="10">Kidney</tissue>
    </source>
</reference>
<evidence type="ECO:0000256" key="3">
    <source>
        <dbReference type="ARBA" id="ARBA00022722"/>
    </source>
</evidence>
<dbReference type="InterPro" id="IPR036397">
    <property type="entry name" value="RNaseH_sf"/>
</dbReference>
<evidence type="ECO:0000313" key="11">
    <source>
        <dbReference type="Proteomes" id="UP001177744"/>
    </source>
</evidence>
<accession>A0AA40HJ69</accession>
<keyword evidence="5" id="KW-0378">Hydrolase</keyword>
<organism evidence="10 11">
    <name type="scientific">Cnephaeus nilssonii</name>
    <name type="common">Northern bat</name>
    <name type="synonym">Eptesicus nilssonii</name>
    <dbReference type="NCBI Taxonomy" id="3371016"/>
    <lineage>
        <taxon>Eukaryota</taxon>
        <taxon>Metazoa</taxon>
        <taxon>Chordata</taxon>
        <taxon>Craniata</taxon>
        <taxon>Vertebrata</taxon>
        <taxon>Euteleostomi</taxon>
        <taxon>Mammalia</taxon>
        <taxon>Eutheria</taxon>
        <taxon>Laurasiatheria</taxon>
        <taxon>Chiroptera</taxon>
        <taxon>Yangochiroptera</taxon>
        <taxon>Vespertilionidae</taxon>
        <taxon>Cnephaeus</taxon>
    </lineage>
</organism>
<evidence type="ECO:0000256" key="6">
    <source>
        <dbReference type="ARBA" id="ARBA00022918"/>
    </source>
</evidence>
<dbReference type="Gene3D" id="1.10.340.70">
    <property type="match status" value="1"/>
</dbReference>
<dbReference type="Pfam" id="PF00665">
    <property type="entry name" value="rve"/>
    <property type="match status" value="1"/>
</dbReference>
<dbReference type="SUPFAM" id="SSF53098">
    <property type="entry name" value="Ribonuclease H-like"/>
    <property type="match status" value="2"/>
</dbReference>
<keyword evidence="4" id="KW-0255">Endonuclease</keyword>
<dbReference type="AlphaFoldDB" id="A0AA40HJ69"/>
<gene>
    <name evidence="10" type="ORF">QTO34_006880</name>
</gene>
<dbReference type="PANTHER" id="PTHR41694">
    <property type="entry name" value="ENDOGENOUS RETROVIRUS GROUP K MEMBER POL PROTEIN"/>
    <property type="match status" value="1"/>
</dbReference>
<keyword evidence="6" id="KW-0695">RNA-directed DNA polymerase</keyword>
<evidence type="ECO:0000256" key="7">
    <source>
        <dbReference type="SAM" id="MobiDB-lite"/>
    </source>
</evidence>
<dbReference type="Gene3D" id="3.30.420.10">
    <property type="entry name" value="Ribonuclease H-like superfamily/Ribonuclease H"/>
    <property type="match status" value="2"/>
</dbReference>
<protein>
    <submittedName>
        <fullName evidence="10">Uncharacterized protein</fullName>
    </submittedName>
</protein>
<feature type="region of interest" description="Disordered" evidence="7">
    <location>
        <begin position="58"/>
        <end position="87"/>
    </location>
</feature>
<comment type="caution">
    <text evidence="10">The sequence shown here is derived from an EMBL/GenBank/DDBJ whole genome shotgun (WGS) entry which is preliminary data.</text>
</comment>
<dbReference type="PROSITE" id="PS50994">
    <property type="entry name" value="INTEGRASE"/>
    <property type="match status" value="1"/>
</dbReference>
<keyword evidence="2" id="KW-0548">Nucleotidyltransferase</keyword>
<evidence type="ECO:0000259" key="9">
    <source>
        <dbReference type="PROSITE" id="PS50994"/>
    </source>
</evidence>
<dbReference type="PANTHER" id="PTHR41694:SF5">
    <property type="entry name" value="RIBONUCLEASE H"/>
    <property type="match status" value="1"/>
</dbReference>
<evidence type="ECO:0000256" key="5">
    <source>
        <dbReference type="ARBA" id="ARBA00022801"/>
    </source>
</evidence>
<evidence type="ECO:0000256" key="2">
    <source>
        <dbReference type="ARBA" id="ARBA00022695"/>
    </source>
</evidence>
<feature type="domain" description="RNase H type-1" evidence="8">
    <location>
        <begin position="110"/>
        <end position="256"/>
    </location>
</feature>
<keyword evidence="3" id="KW-0540">Nuclease</keyword>
<dbReference type="InterPro" id="IPR012337">
    <property type="entry name" value="RNaseH-like_sf"/>
</dbReference>
<evidence type="ECO:0000256" key="1">
    <source>
        <dbReference type="ARBA" id="ARBA00022679"/>
    </source>
</evidence>
<sequence>MTRLPEGSSGHSHAGQRSLKAHPWAGLAGGGPHAWKPFCKARLSLAFKCPCYPVPSAPARPSAGELSEDSSSKPCNLLPDGDPEQPLHDCAETLSSMKNLREDLTDQPLRDPEETLYTDGSSFVDGGTRYAGAAVVTADKVVWAQALGHGTSAQKAELIALTQALRWAKGRTVHIYTDSPYAFATVHVHGALYQERGLLTSGGKEIKNVPEILALLAALWLPKAVAVIHCKGHQSADTPEARGNAFTEKTAKEAAPKPVGPLHILPALPTKVFEETPIYSETDNELGKRLHIKEVSRGWRELPDTRLFIPEALGRELISQVHQSTHLGGTKLVELLKRDYYIPKLFQVSKDIARRGHVCAQAPLPPPPLAQGTRLRGRSPGEHWEVDFTELPPGRGGYRYLLVFIDTFSGWPEAYPTKSEAAQIVVKKLVSEIIPRFGLPVAMGSDNGLAFIAHITQLLAKILGIS</sequence>
<dbReference type="EMBL" id="JAULJE010000018">
    <property type="protein sequence ID" value="KAK1332208.1"/>
    <property type="molecule type" value="Genomic_DNA"/>
</dbReference>
<evidence type="ECO:0000256" key="4">
    <source>
        <dbReference type="ARBA" id="ARBA00022759"/>
    </source>
</evidence>
<evidence type="ECO:0000313" key="10">
    <source>
        <dbReference type="EMBL" id="KAK1332208.1"/>
    </source>
</evidence>
<dbReference type="Proteomes" id="UP001177744">
    <property type="component" value="Unassembled WGS sequence"/>
</dbReference>
<dbReference type="InterPro" id="IPR002156">
    <property type="entry name" value="RNaseH_domain"/>
</dbReference>
<keyword evidence="11" id="KW-1185">Reference proteome</keyword>
<dbReference type="GO" id="GO:0015074">
    <property type="term" value="P:DNA integration"/>
    <property type="evidence" value="ECO:0007669"/>
    <property type="project" value="InterPro"/>
</dbReference>